<sequence>MCLIWVPLYIIQGLPRYPQVPVCHLHLHPLLPTHCVICAIPCVNYMTIIFYRVGDYVPSVFYRVAVLILFINVNDEEVFEYLFSITEEQAENSEIDGDSDYEDDLPSTFSNDTESSVLRSSNVSQISRNLSSNSVDLDIMNMSVKILDDVPSTSGIEQMSTPSTPHIDFSEISSVDTSDFFSNSPGTAVPQKNKKVVSKQPLIFKWQKKCTKPVTLKKFKFIQPFGPNVQVDLDSPLAIFETFFDDALFNIIITQTELYATQKNKNFSISIEEIKAFFGILIIMGFHKLPTFRSYWSTDFNFSVSRISNIMSLKRYLQILRFLHIDDNTKMPKRSEPNHHKLYKVLPLIENLKKKFISNFNPSRNIAVDESMIACKGRTTLKQYMPLKPIKKGIKVWAAACSKTGYLLNFDIYQGKQGDPEVGLGEKVVTSLASPFDNKGFFTTYLNIFSYLNDTFYTFVTYNCVII</sequence>
<dbReference type="Proteomes" id="UP000475862">
    <property type="component" value="Unassembled WGS sequence"/>
</dbReference>
<dbReference type="InterPro" id="IPR029526">
    <property type="entry name" value="PGBD"/>
</dbReference>
<feature type="compositionally biased region" description="Acidic residues" evidence="1">
    <location>
        <begin position="93"/>
        <end position="105"/>
    </location>
</feature>
<protein>
    <recommendedName>
        <fullName evidence="2">PiggyBac transposable element-derived protein domain-containing protein</fullName>
    </recommendedName>
</protein>
<evidence type="ECO:0000313" key="4">
    <source>
        <dbReference type="Proteomes" id="UP000475862"/>
    </source>
</evidence>
<reference evidence="3 4" key="1">
    <citation type="submission" date="2019-08" db="EMBL/GenBank/DDBJ databases">
        <title>The genome of the soybean aphid Biotype 1, its phylome, world population structure and adaptation to the North American continent.</title>
        <authorList>
            <person name="Giordano R."/>
            <person name="Donthu R.K."/>
            <person name="Hernandez A.G."/>
            <person name="Wright C.L."/>
            <person name="Zimin A.V."/>
        </authorList>
    </citation>
    <scope>NUCLEOTIDE SEQUENCE [LARGE SCALE GENOMIC DNA]</scope>
    <source>
        <tissue evidence="3">Whole aphids</tissue>
    </source>
</reference>
<feature type="region of interest" description="Disordered" evidence="1">
    <location>
        <begin position="93"/>
        <end position="116"/>
    </location>
</feature>
<comment type="caution">
    <text evidence="3">The sequence shown here is derived from an EMBL/GenBank/DDBJ whole genome shotgun (WGS) entry which is preliminary data.</text>
</comment>
<dbReference type="AlphaFoldDB" id="A0A6G0U0A6"/>
<dbReference type="Pfam" id="PF13843">
    <property type="entry name" value="DDE_Tnp_1_7"/>
    <property type="match status" value="1"/>
</dbReference>
<accession>A0A6G0U0A6</accession>
<organism evidence="3 4">
    <name type="scientific">Aphis glycines</name>
    <name type="common">Soybean aphid</name>
    <dbReference type="NCBI Taxonomy" id="307491"/>
    <lineage>
        <taxon>Eukaryota</taxon>
        <taxon>Metazoa</taxon>
        <taxon>Ecdysozoa</taxon>
        <taxon>Arthropoda</taxon>
        <taxon>Hexapoda</taxon>
        <taxon>Insecta</taxon>
        <taxon>Pterygota</taxon>
        <taxon>Neoptera</taxon>
        <taxon>Paraneoptera</taxon>
        <taxon>Hemiptera</taxon>
        <taxon>Sternorrhyncha</taxon>
        <taxon>Aphidomorpha</taxon>
        <taxon>Aphidoidea</taxon>
        <taxon>Aphididae</taxon>
        <taxon>Aphidini</taxon>
        <taxon>Aphis</taxon>
        <taxon>Aphis</taxon>
    </lineage>
</organism>
<dbReference type="PANTHER" id="PTHR46599:SF3">
    <property type="entry name" value="PIGGYBAC TRANSPOSABLE ELEMENT-DERIVED PROTEIN 4"/>
    <property type="match status" value="1"/>
</dbReference>
<dbReference type="PANTHER" id="PTHR46599">
    <property type="entry name" value="PIGGYBAC TRANSPOSABLE ELEMENT-DERIVED PROTEIN 4"/>
    <property type="match status" value="1"/>
</dbReference>
<proteinExistence type="predicted"/>
<feature type="compositionally biased region" description="Polar residues" evidence="1">
    <location>
        <begin position="107"/>
        <end position="116"/>
    </location>
</feature>
<evidence type="ECO:0000256" key="1">
    <source>
        <dbReference type="SAM" id="MobiDB-lite"/>
    </source>
</evidence>
<evidence type="ECO:0000313" key="3">
    <source>
        <dbReference type="EMBL" id="KAE9542494.1"/>
    </source>
</evidence>
<gene>
    <name evidence="3" type="ORF">AGLY_003355</name>
</gene>
<keyword evidence="4" id="KW-1185">Reference proteome</keyword>
<dbReference type="EMBL" id="VYZN01000010">
    <property type="protein sequence ID" value="KAE9542494.1"/>
    <property type="molecule type" value="Genomic_DNA"/>
</dbReference>
<dbReference type="OrthoDB" id="10043918at2759"/>
<evidence type="ECO:0000259" key="2">
    <source>
        <dbReference type="Pfam" id="PF13843"/>
    </source>
</evidence>
<name>A0A6G0U0A6_APHGL</name>
<feature type="domain" description="PiggyBac transposable element-derived protein" evidence="2">
    <location>
        <begin position="235"/>
        <end position="440"/>
    </location>
</feature>